<dbReference type="RefSeq" id="WP_067786197.1">
    <property type="nucleotide sequence ID" value="NZ_CP016545.1"/>
</dbReference>
<accession>A0A1C7D6Q1</accession>
<organism evidence="2 3">
    <name type="scientific">Paraurantiacibacter namhicola</name>
    <dbReference type="NCBI Taxonomy" id="645517"/>
    <lineage>
        <taxon>Bacteria</taxon>
        <taxon>Pseudomonadati</taxon>
        <taxon>Pseudomonadota</taxon>
        <taxon>Alphaproteobacteria</taxon>
        <taxon>Sphingomonadales</taxon>
        <taxon>Erythrobacteraceae</taxon>
        <taxon>Paraurantiacibacter</taxon>
    </lineage>
</organism>
<feature type="transmembrane region" description="Helical" evidence="1">
    <location>
        <begin position="37"/>
        <end position="55"/>
    </location>
</feature>
<name>A0A1C7D6Q1_9SPHN</name>
<dbReference type="Proteomes" id="UP000092698">
    <property type="component" value="Chromosome"/>
</dbReference>
<dbReference type="AlphaFoldDB" id="A0A1C7D6Q1"/>
<feature type="transmembrane region" description="Helical" evidence="1">
    <location>
        <begin position="84"/>
        <end position="102"/>
    </location>
</feature>
<gene>
    <name evidence="2" type="ORF">A6F65_00821</name>
</gene>
<feature type="transmembrane region" description="Helical" evidence="1">
    <location>
        <begin position="111"/>
        <end position="130"/>
    </location>
</feature>
<keyword evidence="1" id="KW-1133">Transmembrane helix</keyword>
<dbReference type="EMBL" id="CP016545">
    <property type="protein sequence ID" value="ANU07139.1"/>
    <property type="molecule type" value="Genomic_DNA"/>
</dbReference>
<keyword evidence="1" id="KW-0472">Membrane</keyword>
<dbReference type="OrthoDB" id="7429145at2"/>
<dbReference type="STRING" id="645517.A6F65_00821"/>
<proteinExistence type="predicted"/>
<keyword evidence="3" id="KW-1185">Reference proteome</keyword>
<evidence type="ECO:0000256" key="1">
    <source>
        <dbReference type="SAM" id="Phobius"/>
    </source>
</evidence>
<reference evidence="2 3" key="1">
    <citation type="submission" date="2016-07" db="EMBL/GenBank/DDBJ databases">
        <title>Complete genome sequence of Altererythrobacter namhicola JCM 16345T, containing esterase-encoding genes.</title>
        <authorList>
            <person name="Cheng H."/>
            <person name="Wu Y.-H."/>
            <person name="Jian S.-L."/>
            <person name="Huo Y.-Y."/>
            <person name="Wang C.-S."/>
            <person name="Xu X.-W."/>
        </authorList>
    </citation>
    <scope>NUCLEOTIDE SEQUENCE [LARGE SCALE GENOMIC DNA]</scope>
    <source>
        <strain evidence="2 3">JCM 16345</strain>
    </source>
</reference>
<feature type="transmembrane region" description="Helical" evidence="1">
    <location>
        <begin position="6"/>
        <end position="25"/>
    </location>
</feature>
<protein>
    <submittedName>
        <fullName evidence="2">Uncharacterized protein</fullName>
    </submittedName>
</protein>
<evidence type="ECO:0000313" key="2">
    <source>
        <dbReference type="EMBL" id="ANU07139.1"/>
    </source>
</evidence>
<feature type="transmembrane region" description="Helical" evidence="1">
    <location>
        <begin position="150"/>
        <end position="168"/>
    </location>
</feature>
<dbReference type="KEGG" id="anh:A6F65_00821"/>
<evidence type="ECO:0000313" key="3">
    <source>
        <dbReference type="Proteomes" id="UP000092698"/>
    </source>
</evidence>
<keyword evidence="1" id="KW-0812">Transmembrane</keyword>
<sequence length="181" mass="20001">MASIPDYIGSALYAGCALVALLPVWDKVRQGHPRKAGWLMVAAFLLALVPLRLLGAEELARDSLRAIVQTDYDYSARGALQGPIAAALLALATLVAGFMVLWRGMDLRRPVNLAIAGVFCMAGLWTLRILSFHPLDRIFYSGVAGLRFHYLLELACLGAVIAGVFLYFRKPKPRRGERRYR</sequence>